<feature type="compositionally biased region" description="Polar residues" evidence="2">
    <location>
        <begin position="558"/>
        <end position="573"/>
    </location>
</feature>
<feature type="region of interest" description="Disordered" evidence="2">
    <location>
        <begin position="2576"/>
        <end position="2610"/>
    </location>
</feature>
<keyword evidence="1" id="KW-0853">WD repeat</keyword>
<dbReference type="PROSITE" id="PS50294">
    <property type="entry name" value="WD_REPEATS_REGION"/>
    <property type="match status" value="1"/>
</dbReference>
<dbReference type="PROSITE" id="PS50082">
    <property type="entry name" value="WD_REPEATS_2"/>
    <property type="match status" value="1"/>
</dbReference>
<dbReference type="PANTHER" id="PTHR13950:SF9">
    <property type="entry name" value="RABCONNECTIN-3A"/>
    <property type="match status" value="1"/>
</dbReference>
<gene>
    <name evidence="4" type="primary">RvY_08701-1</name>
    <name evidence="4" type="synonym">RvY_08701.1</name>
    <name evidence="4" type="ORF">RvY_08701</name>
</gene>
<dbReference type="PANTHER" id="PTHR13950">
    <property type="entry name" value="RABCONNECTIN-RELATED"/>
    <property type="match status" value="1"/>
</dbReference>
<feature type="compositionally biased region" description="Polar residues" evidence="2">
    <location>
        <begin position="2139"/>
        <end position="2152"/>
    </location>
</feature>
<reference evidence="4 5" key="1">
    <citation type="journal article" date="2016" name="Nat. Commun.">
        <title>Extremotolerant tardigrade genome and improved radiotolerance of human cultured cells by tardigrade-unique protein.</title>
        <authorList>
            <person name="Hashimoto T."/>
            <person name="Horikawa D.D."/>
            <person name="Saito Y."/>
            <person name="Kuwahara H."/>
            <person name="Kozuka-Hata H."/>
            <person name="Shin-I T."/>
            <person name="Minakuchi Y."/>
            <person name="Ohishi K."/>
            <person name="Motoyama A."/>
            <person name="Aizu T."/>
            <person name="Enomoto A."/>
            <person name="Kondo K."/>
            <person name="Tanaka S."/>
            <person name="Hara Y."/>
            <person name="Koshikawa S."/>
            <person name="Sagara H."/>
            <person name="Miura T."/>
            <person name="Yokobori S."/>
            <person name="Miyagawa K."/>
            <person name="Suzuki Y."/>
            <person name="Kubo T."/>
            <person name="Oyama M."/>
            <person name="Kohara Y."/>
            <person name="Fujiyama A."/>
            <person name="Arakawa K."/>
            <person name="Katayama T."/>
            <person name="Toyoda A."/>
            <person name="Kunieda T."/>
        </authorList>
    </citation>
    <scope>NUCLEOTIDE SEQUENCE [LARGE SCALE GENOMIC DNA]</scope>
    <source>
        <strain evidence="4 5">YOKOZUNA-1</strain>
    </source>
</reference>
<feature type="region of interest" description="Disordered" evidence="2">
    <location>
        <begin position="2638"/>
        <end position="2664"/>
    </location>
</feature>
<dbReference type="STRING" id="947166.A0A1D1V6V2"/>
<keyword evidence="5" id="KW-1185">Reference proteome</keyword>
<dbReference type="OrthoDB" id="342131at2759"/>
<dbReference type="Pfam" id="PF12234">
    <property type="entry name" value="Rav1p_C"/>
    <property type="match status" value="1"/>
</dbReference>
<feature type="compositionally biased region" description="Acidic residues" evidence="2">
    <location>
        <begin position="2645"/>
        <end position="2660"/>
    </location>
</feature>
<name>A0A1D1V6V2_RAMVA</name>
<feature type="compositionally biased region" description="Low complexity" evidence="2">
    <location>
        <begin position="2577"/>
        <end position="2586"/>
    </location>
</feature>
<dbReference type="Pfam" id="PF00400">
    <property type="entry name" value="WD40"/>
    <property type="match status" value="2"/>
</dbReference>
<dbReference type="FunFam" id="2.130.10.10:FF:000651">
    <property type="entry name" value="RaBConnectin related"/>
    <property type="match status" value="1"/>
</dbReference>
<dbReference type="EMBL" id="BDGG01000004">
    <property type="protein sequence ID" value="GAU97394.1"/>
    <property type="molecule type" value="Genomic_DNA"/>
</dbReference>
<evidence type="ECO:0000256" key="1">
    <source>
        <dbReference type="PROSITE-ProRule" id="PRU00221"/>
    </source>
</evidence>
<proteinExistence type="predicted"/>
<feature type="compositionally biased region" description="Polar residues" evidence="2">
    <location>
        <begin position="495"/>
        <end position="508"/>
    </location>
</feature>
<feature type="region of interest" description="Disordered" evidence="2">
    <location>
        <begin position="1629"/>
        <end position="1658"/>
    </location>
</feature>
<feature type="repeat" description="WD" evidence="1">
    <location>
        <begin position="3135"/>
        <end position="3169"/>
    </location>
</feature>
<feature type="region of interest" description="Disordered" evidence="2">
    <location>
        <begin position="469"/>
        <end position="582"/>
    </location>
</feature>
<dbReference type="SUPFAM" id="SSF50978">
    <property type="entry name" value="WD40 repeat-like"/>
    <property type="match status" value="2"/>
</dbReference>
<dbReference type="InterPro" id="IPR015943">
    <property type="entry name" value="WD40/YVTN_repeat-like_dom_sf"/>
</dbReference>
<evidence type="ECO:0000313" key="4">
    <source>
        <dbReference type="EMBL" id="GAU97394.1"/>
    </source>
</evidence>
<feature type="domain" description="RAVE complex protein Rav1 C-terminal" evidence="3">
    <location>
        <begin position="1648"/>
        <end position="2050"/>
    </location>
</feature>
<feature type="compositionally biased region" description="Basic and acidic residues" evidence="2">
    <location>
        <begin position="2120"/>
        <end position="2138"/>
    </location>
</feature>
<dbReference type="InterPro" id="IPR052208">
    <property type="entry name" value="DmX-like/RAVE_component"/>
</dbReference>
<feature type="compositionally biased region" description="Acidic residues" evidence="2">
    <location>
        <begin position="2107"/>
        <end position="2119"/>
    </location>
</feature>
<feature type="compositionally biased region" description="Acidic residues" evidence="2">
    <location>
        <begin position="478"/>
        <end position="488"/>
    </location>
</feature>
<comment type="caution">
    <text evidence="4">The sequence shown here is derived from an EMBL/GenBank/DDBJ whole genome shotgun (WGS) entry which is preliminary data.</text>
</comment>
<evidence type="ECO:0000313" key="5">
    <source>
        <dbReference type="Proteomes" id="UP000186922"/>
    </source>
</evidence>
<feature type="compositionally biased region" description="Basic residues" evidence="2">
    <location>
        <begin position="512"/>
        <end position="533"/>
    </location>
</feature>
<feature type="region of interest" description="Disordered" evidence="2">
    <location>
        <begin position="2082"/>
        <end position="2154"/>
    </location>
</feature>
<sequence length="3230" mass="358121">MNRHQVITGAVNTGDHCYAVGTVEGVNFTAYATANDIVILSSDFQRVQIIPGTAAQDNISEEVACLECSSDTGKIAACRGTTVHIYEPAPVFHRSSNHRLDYQWTETALIQCLAPVYALAWNQEGTRLLIAGQHTLQMWAAPVILEDMLETAITSTLTAAPAQSNGFGVSFSLGEHDGQQVDGSNSQWKEVWQCRTAVPVAHIQFSPDGRLFASVAKGDRLVKVWYQGRKLIFPSTMDGSHGSQLHQDLEYSFVYLSHPRAVTTFSWRKTSRYMPKGGVANMLLTSSLDNISRLWMETVLPDDGLLNITHLQQLQETAQNGRLAAGGKYRQQRHKHKFVERFRYMRKAFKKATIQRDNLQVPSVFHHELGEESASLGKEPTVNMLSVMSSHDLHKFGVHGTAISPECHFHLALSINADTDIPLVPLLSANSGQPISFVIHWLNNKDMNFTWQAEKLLHELCKKALRADRADDVASPDVMDEEDEDVMEGAETPGSIPSTAHTPMSATDNRSRSGKKKAGTFNSIRKKIRMPRNKSHELFEESETMSVTSTNAHRREATPNTQRSISTASNAGESNGGTPGDTLDRDIDNLVRYWHKNADLLFSIHPLDGSFLVWLVEWLDEEGPGMFRQPHVSFASRIPHALPLGDAVTACSNLEVYFTHSSYLDVYSMLKLSDDRTALWQDSPETVLDAPTVSMISCHLNGSLNLWKVNFSDAAEFSTVVSLNHSGRVCGHRFSVNDMVSHPVLPLLLTTSHHNRGTQGKQNGELRTPALAKGPLGNLGQGLCSELILWKVEPVGPLSKSGGITELARINSPELSAFSDCAWIPTLLPPWTLGNLSQTSSACFVASDGHSLRIFQAVIDAQLILAHMYADMRKPLPNSESMVSSISSLGDRSEIDALRDDGFNIVSLQSGIHPGCILALDTVVDAKHNWHNTQFLHIYSENVLRGKTDLSSWHPGGGAPGDQLESVVDLSSLTNFEETFYLAVMEKNEKTNGSLLHMWSIRLSCKPTQDHTPPADIDHTWRPESALSDGEDPHQTASAVGVNTQQKLTPANMKIITEKVCHQLLPLPSHVEVVHATPAAGHLSSSAIYPACYAPYLLATACSDGTVRFWRCHITEEVEGRKQSYYWEEWRTMLGHSSSLTVPGKILGLSCAFSARIACAYKASVDHIRQDRDHNAHQNITVAVFECESTGGSEWIQEDKIAVRAVQFAASSAASPLPDAEESFLAIRREKQSVENLSRYLSGHENFLPSVPSMQCFRKTFGDQHDGRQKVNKQSVTLDWVSTEDGSHVLTVALSSQIMIFAAVSSDIAQQNMKVMAEAATTSRRAVLRQASSFAAPPSKGLYRWMRIRLIVLDDQGGAPAVPNQLTWVRTGLLVLGMDNEMYVYSQWKNSKVSPGMVSHQETATAAAATDARDLSDYNLIKMGAAPSRMKVNKTLPSLMSTNNLAKHKTRKTVEKNLHGAKGEAGMDEDAVIVDRGLFEAARMASPVLPQYHPKQLTELLNFGRLRRVQAILAHLLRCIKSSVPAGADDGLERQEGDDELDEGGRRSGLSRQLSLNRRRKSVMLTPTNEGGSRDMVEDFELDYIEIDSIPPLPLFALFQSDNYTGQRDEKEDYGALFDASAGQEDLSLDDVLGSDEGFSPSRRKSRRSQSPSKRDMFAFGPRQAKQLVGLLTHMHLPGLSTQDQMHLLALADTVANCSGSLTVDDQSYGGDDTQQSMAENVDACGLRYLLAVRQHLYVLRCMPKKQRAKLKKQGIDSSYIAWAFHSENHQELLQAITNIHHDELKWTDIRQLGLVWWLKNNAAFRTLIEKLAKNVFQASQEPLDAALFYLAMKRKNVLAALFKLVRNERMIDFFSNDFKEDRWRKAALKNAFALLGKQRFEHAAAFFLLAGAIKDAVDIIMTKLHDVQLALTVVRLYEGDDFGTTSPHLIHILKNYVIESAGEEGHSPEEESWRNDAFLKSMAYWMLREYTEALQTLLEEDNQDLGGQAEPGVFNFYDFLRNHPIVLRQVTEAGAKVQKKDTITSVERRLFFKTANVYFRAGCPQLALEVLCKLPEFILDGDESTVATAVDGGKKAAAAEEVQNFDWGTPSVGTSKTKAEDTLQLDWDDDEEDDEEVEDLPKTKSATKDDDWRKSRDSAATQEPANASPANKRTDIMAQQLKFIASLKLLTEELATLATGMETDGGQLRFVLYMWLEKEVEILRILTQYNGQRLHSQLQQMQVKATSSTFEPMDGSLDEEDESLRLAAHQVLMADNAQFGIRLQRIAKRKAWLRQNQQLLRSLIHFCQIYGANGGGLASVYMELAVLAHELYLSSMQQQQQLLSPLPFLTTLPLLSAFLTGPMTISSDPVKFVYRMARDLLKTIGDWKMPPLIGSATGTNGGVVYIIRDISVALSACIYQSLCDSDTTQAKAIQAPSAILEGFAEALLHSGGYETLAMQGRRRRNTVSVSDSAPRLMATSQPSKWPGVQSLRALLARERDDNSPKLHILLVEALVAVYMSLLTSGLVLMDSNLLYRLVAVNFNVKTWSTLFGGAAKKVIRTANVERKKSEVSNNDISSLERQRNLLNAKVLAGAKSSSSGSSWTSPALGGRQVPTPTPTSQPDSGPASASMYREVFVPPESSMVRVLMTKPVVDRLADPPFVDYDSEESLSADEDENGLDDERSITEIEDEVTRSGARQHSDSQSYSWALLRLVVIKAATRVVQQILTTVSLDTQDLPVASPALHLTLKTLDNWQNGAQHAMDLFESAPEHYVPSTYSGHDEATNKKNPYGVLLQPDNTPFQSDQPSALPVKRLWCYLIHQEYLQETFVKYMFKRKRPTIASLDTISEFSAVEDGQYSSSAVNREAIRIVHKDQDIVTAFAVNRANPRMLVLSTSKDIQEISISGLLEPEDWLEDEAQFNMLTMKNQGVEKLDPEFLVLQTPSDRAPLDAHSRMSASPITAHYQVSTRGTYVTTKRPIKEVRRLAPHPMLPYYLSGAVDGIVRLWEFGHPKELTILRPTANLARINHLEFSSQGNKFAACDADGVVSFWQLATASGNAAPYISLNCHNKTCSAFTFVGSSSLIATAGLNSESRNVALWDTLLPPRKALVASFVCHDTGSPALVYASQHNMLITCGKRGDVCLFDIRQRQLRHKFQAHDSAIRAIALDPTQEFFVTGSAEGDIKVWGLNMHGCLLSLPDEHSSKQSFFRSSSSGVMQLDVDDHNRLFSCGADGFFKIRSLHPSDYIVQTI</sequence>
<organism evidence="4 5">
    <name type="scientific">Ramazzottius varieornatus</name>
    <name type="common">Water bear</name>
    <name type="synonym">Tardigrade</name>
    <dbReference type="NCBI Taxonomy" id="947166"/>
    <lineage>
        <taxon>Eukaryota</taxon>
        <taxon>Metazoa</taxon>
        <taxon>Ecdysozoa</taxon>
        <taxon>Tardigrada</taxon>
        <taxon>Eutardigrada</taxon>
        <taxon>Parachela</taxon>
        <taxon>Hypsibioidea</taxon>
        <taxon>Ramazzottiidae</taxon>
        <taxon>Ramazzottius</taxon>
    </lineage>
</organism>
<evidence type="ECO:0000256" key="2">
    <source>
        <dbReference type="SAM" id="MobiDB-lite"/>
    </source>
</evidence>
<dbReference type="GO" id="GO:0007035">
    <property type="term" value="P:vacuolar acidification"/>
    <property type="evidence" value="ECO:0007669"/>
    <property type="project" value="TreeGrafter"/>
</dbReference>
<dbReference type="InterPro" id="IPR022033">
    <property type="entry name" value="Rav1p_C"/>
</dbReference>
<protein>
    <recommendedName>
        <fullName evidence="3">RAVE complex protein Rav1 C-terminal domain-containing protein</fullName>
    </recommendedName>
</protein>
<evidence type="ECO:0000259" key="3">
    <source>
        <dbReference type="Pfam" id="PF12234"/>
    </source>
</evidence>
<dbReference type="InterPro" id="IPR036322">
    <property type="entry name" value="WD40_repeat_dom_sf"/>
</dbReference>
<dbReference type="InterPro" id="IPR001680">
    <property type="entry name" value="WD40_rpt"/>
</dbReference>
<dbReference type="Gene3D" id="2.130.10.10">
    <property type="entry name" value="YVTN repeat-like/Quinoprotein amine dehydrogenase"/>
    <property type="match status" value="3"/>
</dbReference>
<dbReference type="GO" id="GO:0043291">
    <property type="term" value="C:RAVE complex"/>
    <property type="evidence" value="ECO:0007669"/>
    <property type="project" value="TreeGrafter"/>
</dbReference>
<feature type="region of interest" description="Disordered" evidence="2">
    <location>
        <begin position="1527"/>
        <end position="1552"/>
    </location>
</feature>
<dbReference type="SMART" id="SM00320">
    <property type="entry name" value="WD40"/>
    <property type="match status" value="10"/>
</dbReference>
<dbReference type="Proteomes" id="UP000186922">
    <property type="component" value="Unassembled WGS sequence"/>
</dbReference>
<accession>A0A1D1V6V2</accession>